<organism evidence="2 3">
    <name type="scientific">Pterulicium gracile</name>
    <dbReference type="NCBI Taxonomy" id="1884261"/>
    <lineage>
        <taxon>Eukaryota</taxon>
        <taxon>Fungi</taxon>
        <taxon>Dikarya</taxon>
        <taxon>Basidiomycota</taxon>
        <taxon>Agaricomycotina</taxon>
        <taxon>Agaricomycetes</taxon>
        <taxon>Agaricomycetidae</taxon>
        <taxon>Agaricales</taxon>
        <taxon>Pleurotineae</taxon>
        <taxon>Pterulaceae</taxon>
        <taxon>Pterulicium</taxon>
    </lineage>
</organism>
<dbReference type="SUPFAM" id="SSF57997">
    <property type="entry name" value="Tropomyosin"/>
    <property type="match status" value="1"/>
</dbReference>
<name>A0A5C3QGR8_9AGAR</name>
<dbReference type="EMBL" id="ML178832">
    <property type="protein sequence ID" value="TFK99680.1"/>
    <property type="molecule type" value="Genomic_DNA"/>
</dbReference>
<feature type="coiled-coil region" evidence="1">
    <location>
        <begin position="48"/>
        <end position="103"/>
    </location>
</feature>
<gene>
    <name evidence="2" type="ORF">BDV98DRAFT_657160</name>
</gene>
<protein>
    <submittedName>
        <fullName evidence="2">Uncharacterized protein</fullName>
    </submittedName>
</protein>
<evidence type="ECO:0000313" key="2">
    <source>
        <dbReference type="EMBL" id="TFK99680.1"/>
    </source>
</evidence>
<accession>A0A5C3QGR8</accession>
<evidence type="ECO:0000313" key="3">
    <source>
        <dbReference type="Proteomes" id="UP000305067"/>
    </source>
</evidence>
<dbReference type="AlphaFoldDB" id="A0A5C3QGR8"/>
<evidence type="ECO:0000256" key="1">
    <source>
        <dbReference type="SAM" id="Coils"/>
    </source>
</evidence>
<keyword evidence="3" id="KW-1185">Reference proteome</keyword>
<keyword evidence="1" id="KW-0175">Coiled coil</keyword>
<dbReference type="Proteomes" id="UP000305067">
    <property type="component" value="Unassembled WGS sequence"/>
</dbReference>
<proteinExistence type="predicted"/>
<sequence length="127" mass="14255">MPSSPNYSAHDLEKHKAPICINGAKHRGEWPWNTRAADKQQQVIQSEIQALRQRAVAAELKLEAVKRELEVVKVERGDALKKADAAEARLRQLQEQLLAAKVSRHVNSSRCRTHLSTNQHDGHVAPC</sequence>
<reference evidence="2 3" key="1">
    <citation type="journal article" date="2019" name="Nat. Ecol. Evol.">
        <title>Megaphylogeny resolves global patterns of mushroom evolution.</title>
        <authorList>
            <person name="Varga T."/>
            <person name="Krizsan K."/>
            <person name="Foldi C."/>
            <person name="Dima B."/>
            <person name="Sanchez-Garcia M."/>
            <person name="Sanchez-Ramirez S."/>
            <person name="Szollosi G.J."/>
            <person name="Szarkandi J.G."/>
            <person name="Papp V."/>
            <person name="Albert L."/>
            <person name="Andreopoulos W."/>
            <person name="Angelini C."/>
            <person name="Antonin V."/>
            <person name="Barry K.W."/>
            <person name="Bougher N.L."/>
            <person name="Buchanan P."/>
            <person name="Buyck B."/>
            <person name="Bense V."/>
            <person name="Catcheside P."/>
            <person name="Chovatia M."/>
            <person name="Cooper J."/>
            <person name="Damon W."/>
            <person name="Desjardin D."/>
            <person name="Finy P."/>
            <person name="Geml J."/>
            <person name="Haridas S."/>
            <person name="Hughes K."/>
            <person name="Justo A."/>
            <person name="Karasinski D."/>
            <person name="Kautmanova I."/>
            <person name="Kiss B."/>
            <person name="Kocsube S."/>
            <person name="Kotiranta H."/>
            <person name="LaButti K.M."/>
            <person name="Lechner B.E."/>
            <person name="Liimatainen K."/>
            <person name="Lipzen A."/>
            <person name="Lukacs Z."/>
            <person name="Mihaltcheva S."/>
            <person name="Morgado L.N."/>
            <person name="Niskanen T."/>
            <person name="Noordeloos M.E."/>
            <person name="Ohm R.A."/>
            <person name="Ortiz-Santana B."/>
            <person name="Ovrebo C."/>
            <person name="Racz N."/>
            <person name="Riley R."/>
            <person name="Savchenko A."/>
            <person name="Shiryaev A."/>
            <person name="Soop K."/>
            <person name="Spirin V."/>
            <person name="Szebenyi C."/>
            <person name="Tomsovsky M."/>
            <person name="Tulloss R.E."/>
            <person name="Uehling J."/>
            <person name="Grigoriev I.V."/>
            <person name="Vagvolgyi C."/>
            <person name="Papp T."/>
            <person name="Martin F.M."/>
            <person name="Miettinen O."/>
            <person name="Hibbett D.S."/>
            <person name="Nagy L.G."/>
        </authorList>
    </citation>
    <scope>NUCLEOTIDE SEQUENCE [LARGE SCALE GENOMIC DNA]</scope>
    <source>
        <strain evidence="2 3">CBS 309.79</strain>
    </source>
</reference>